<sequence length="257" mass="29110">MPIEAIEPQRLYRQISDQLRKLIVEGEFAVGSRLPSERELSVQLGVSRPSLREALIALEVEGYIEVRMGSGIYVCAPPMQRELRHDLSGEEGPLELLRAREMIEGEVAYAAVQHGSKQQIAAVEEAYALMIAHTEAGIDPLEADRLFHIRLAEATGNSVLVGLVTQLFDARLGPLFERLHSHFDGTRVWQEAIEEHGLIMQALRERNPEQARAAMRRHMDIAFTRYSANLIREYGNRQQQESAPRKRPARKTSLQLK</sequence>
<evidence type="ECO:0000256" key="3">
    <source>
        <dbReference type="ARBA" id="ARBA00023163"/>
    </source>
</evidence>
<evidence type="ECO:0000256" key="1">
    <source>
        <dbReference type="ARBA" id="ARBA00023015"/>
    </source>
</evidence>
<dbReference type="InterPro" id="IPR036388">
    <property type="entry name" value="WH-like_DNA-bd_sf"/>
</dbReference>
<keyword evidence="1" id="KW-0805">Transcription regulation</keyword>
<evidence type="ECO:0000313" key="7">
    <source>
        <dbReference type="Proteomes" id="UP000214747"/>
    </source>
</evidence>
<comment type="caution">
    <text evidence="6">The sequence shown here is derived from an EMBL/GenBank/DDBJ whole genome shotgun (WGS) entry which is preliminary data.</text>
</comment>
<evidence type="ECO:0000256" key="2">
    <source>
        <dbReference type="ARBA" id="ARBA00023125"/>
    </source>
</evidence>
<gene>
    <name evidence="6" type="ORF">CEJ45_09555</name>
</gene>
<dbReference type="GO" id="GO:0003700">
    <property type="term" value="F:DNA-binding transcription factor activity"/>
    <property type="evidence" value="ECO:0007669"/>
    <property type="project" value="InterPro"/>
</dbReference>
<dbReference type="GO" id="GO:0003677">
    <property type="term" value="F:DNA binding"/>
    <property type="evidence" value="ECO:0007669"/>
    <property type="project" value="UniProtKB-KW"/>
</dbReference>
<dbReference type="Pfam" id="PF00392">
    <property type="entry name" value="GntR"/>
    <property type="match status" value="1"/>
</dbReference>
<protein>
    <submittedName>
        <fullName evidence="6">GntR family transcriptional regulator</fullName>
    </submittedName>
</protein>
<dbReference type="Proteomes" id="UP000214747">
    <property type="component" value="Unassembled WGS sequence"/>
</dbReference>
<dbReference type="Gene3D" id="1.20.120.530">
    <property type="entry name" value="GntR ligand-binding domain-like"/>
    <property type="match status" value="1"/>
</dbReference>
<feature type="region of interest" description="Disordered" evidence="4">
    <location>
        <begin position="235"/>
        <end position="257"/>
    </location>
</feature>
<organism evidence="6 7">
    <name type="scientific">Herbaspirillum aquaticum</name>
    <dbReference type="NCBI Taxonomy" id="568783"/>
    <lineage>
        <taxon>Bacteria</taxon>
        <taxon>Pseudomonadati</taxon>
        <taxon>Pseudomonadota</taxon>
        <taxon>Betaproteobacteria</taxon>
        <taxon>Burkholderiales</taxon>
        <taxon>Oxalobacteraceae</taxon>
        <taxon>Herbaspirillum</taxon>
    </lineage>
</organism>
<dbReference type="PROSITE" id="PS50949">
    <property type="entry name" value="HTH_GNTR"/>
    <property type="match status" value="1"/>
</dbReference>
<evidence type="ECO:0000313" key="6">
    <source>
        <dbReference type="EMBL" id="OWY34991.1"/>
    </source>
</evidence>
<evidence type="ECO:0000259" key="5">
    <source>
        <dbReference type="PROSITE" id="PS50949"/>
    </source>
</evidence>
<name>A0A225SW87_9BURK</name>
<keyword evidence="3" id="KW-0804">Transcription</keyword>
<dbReference type="PANTHER" id="PTHR43537:SF5">
    <property type="entry name" value="UXU OPERON TRANSCRIPTIONAL REGULATOR"/>
    <property type="match status" value="1"/>
</dbReference>
<dbReference type="Gene3D" id="1.10.10.10">
    <property type="entry name" value="Winged helix-like DNA-binding domain superfamily/Winged helix DNA-binding domain"/>
    <property type="match status" value="1"/>
</dbReference>
<proteinExistence type="predicted"/>
<feature type="domain" description="HTH gntR-type" evidence="5">
    <location>
        <begin position="9"/>
        <end position="77"/>
    </location>
</feature>
<dbReference type="SMART" id="SM00345">
    <property type="entry name" value="HTH_GNTR"/>
    <property type="match status" value="1"/>
</dbReference>
<dbReference type="RefSeq" id="WP_088754903.1">
    <property type="nucleotide sequence ID" value="NZ_JARJFG010000003.1"/>
</dbReference>
<dbReference type="SUPFAM" id="SSF46785">
    <property type="entry name" value="Winged helix' DNA-binding domain"/>
    <property type="match status" value="1"/>
</dbReference>
<dbReference type="CDD" id="cd07377">
    <property type="entry name" value="WHTH_GntR"/>
    <property type="match status" value="1"/>
</dbReference>
<accession>A0A225SW87</accession>
<dbReference type="InterPro" id="IPR011711">
    <property type="entry name" value="GntR_C"/>
</dbReference>
<evidence type="ECO:0000256" key="4">
    <source>
        <dbReference type="SAM" id="MobiDB-lite"/>
    </source>
</evidence>
<dbReference type="Pfam" id="PF07729">
    <property type="entry name" value="FCD"/>
    <property type="match status" value="1"/>
</dbReference>
<dbReference type="PRINTS" id="PR00035">
    <property type="entry name" value="HTHGNTR"/>
</dbReference>
<dbReference type="InterPro" id="IPR008920">
    <property type="entry name" value="TF_FadR/GntR_C"/>
</dbReference>
<keyword evidence="2" id="KW-0238">DNA-binding</keyword>
<dbReference type="SMART" id="SM00895">
    <property type="entry name" value="FCD"/>
    <property type="match status" value="1"/>
</dbReference>
<reference evidence="6 7" key="1">
    <citation type="journal article" date="2010" name="Int. J. Syst. Evol. Microbiol.">
        <title>Reclassification of Herbaspirillum putei as a later heterotypic synonym of Herbaspirillum huttiense, with the description of H. huttiense subsp. huttiense subsp. nov. and H. huttiense subsp. putei subsp. nov., comb. nov., and description of Herbaspirillum aquaticum sp. nov.</title>
        <authorList>
            <person name="Dobritsa A.P."/>
            <person name="Reddy M.C."/>
            <person name="Samadpour M."/>
        </authorList>
    </citation>
    <scope>NUCLEOTIDE SEQUENCE [LARGE SCALE GENOMIC DNA]</scope>
    <source>
        <strain evidence="6 7">IEH 4430</strain>
    </source>
</reference>
<keyword evidence="7" id="KW-1185">Reference proteome</keyword>
<dbReference type="AlphaFoldDB" id="A0A225SW87"/>
<dbReference type="EMBL" id="NJGV01000007">
    <property type="protein sequence ID" value="OWY34991.1"/>
    <property type="molecule type" value="Genomic_DNA"/>
</dbReference>
<dbReference type="SUPFAM" id="SSF48008">
    <property type="entry name" value="GntR ligand-binding domain-like"/>
    <property type="match status" value="1"/>
</dbReference>
<dbReference type="InterPro" id="IPR000524">
    <property type="entry name" value="Tscrpt_reg_HTH_GntR"/>
</dbReference>
<dbReference type="PANTHER" id="PTHR43537">
    <property type="entry name" value="TRANSCRIPTIONAL REGULATOR, GNTR FAMILY"/>
    <property type="match status" value="1"/>
</dbReference>
<dbReference type="InterPro" id="IPR036390">
    <property type="entry name" value="WH_DNA-bd_sf"/>
</dbReference>